<evidence type="ECO:0000259" key="4">
    <source>
        <dbReference type="SMART" id="SM00063"/>
    </source>
</evidence>
<keyword evidence="3" id="KW-0472">Membrane</keyword>
<dbReference type="AlphaFoldDB" id="A0A8J4WV90"/>
<dbReference type="Proteomes" id="UP000748531">
    <property type="component" value="Unassembled WGS sequence"/>
</dbReference>
<dbReference type="GO" id="GO:0060070">
    <property type="term" value="P:canonical Wnt signaling pathway"/>
    <property type="evidence" value="ECO:0007669"/>
    <property type="project" value="TreeGrafter"/>
</dbReference>
<keyword evidence="3" id="KW-0812">Transmembrane</keyword>
<keyword evidence="6" id="KW-1185">Reference proteome</keyword>
<gene>
    <name evidence="5" type="ORF">PHET_00459</name>
</gene>
<dbReference type="GO" id="GO:0017147">
    <property type="term" value="F:Wnt-protein binding"/>
    <property type="evidence" value="ECO:0007669"/>
    <property type="project" value="TreeGrafter"/>
</dbReference>
<evidence type="ECO:0000256" key="3">
    <source>
        <dbReference type="SAM" id="Phobius"/>
    </source>
</evidence>
<feature type="domain" description="FZ" evidence="4">
    <location>
        <begin position="147"/>
        <end position="207"/>
    </location>
</feature>
<dbReference type="SMART" id="SM00063">
    <property type="entry name" value="FRI"/>
    <property type="match status" value="1"/>
</dbReference>
<keyword evidence="3" id="KW-1133">Transmembrane helix</keyword>
<dbReference type="Gene3D" id="1.10.2000.10">
    <property type="entry name" value="Frizzled cysteine-rich domain"/>
    <property type="match status" value="1"/>
</dbReference>
<organism evidence="5 6">
    <name type="scientific">Paragonimus heterotremus</name>
    <dbReference type="NCBI Taxonomy" id="100268"/>
    <lineage>
        <taxon>Eukaryota</taxon>
        <taxon>Metazoa</taxon>
        <taxon>Spiralia</taxon>
        <taxon>Lophotrochozoa</taxon>
        <taxon>Platyhelminthes</taxon>
        <taxon>Trematoda</taxon>
        <taxon>Digenea</taxon>
        <taxon>Plagiorchiida</taxon>
        <taxon>Troglotremata</taxon>
        <taxon>Troglotrematidae</taxon>
        <taxon>Paragonimus</taxon>
    </lineage>
</organism>
<dbReference type="InterPro" id="IPR015526">
    <property type="entry name" value="Frizzled/SFRP"/>
</dbReference>
<evidence type="ECO:0000313" key="5">
    <source>
        <dbReference type="EMBL" id="KAF5406015.1"/>
    </source>
</evidence>
<dbReference type="SUPFAM" id="SSF63501">
    <property type="entry name" value="Frizzled cysteine-rich domain"/>
    <property type="match status" value="1"/>
</dbReference>
<evidence type="ECO:0000313" key="6">
    <source>
        <dbReference type="Proteomes" id="UP000748531"/>
    </source>
</evidence>
<proteinExistence type="predicted"/>
<evidence type="ECO:0000256" key="1">
    <source>
        <dbReference type="ARBA" id="ARBA00022473"/>
    </source>
</evidence>
<name>A0A8J4WV90_9TREM</name>
<dbReference type="OrthoDB" id="10053709at2759"/>
<keyword evidence="1" id="KW-0217">Developmental protein</keyword>
<dbReference type="GO" id="GO:0042813">
    <property type="term" value="F:Wnt receptor activity"/>
    <property type="evidence" value="ECO:0007669"/>
    <property type="project" value="TreeGrafter"/>
</dbReference>
<dbReference type="EMBL" id="LUCH01000127">
    <property type="protein sequence ID" value="KAF5406015.1"/>
    <property type="molecule type" value="Genomic_DNA"/>
</dbReference>
<sequence>MIWFYGHHQQFNDLRSRFGFFWARLFCVVCCIMYFGPRITANGTQSPGDLRPGTVYFTSEHGTLRVNRVGKEQKQSNQVFEPENFELQQKNFVVAKRRAVRSLPRPSNGAKLTGVHSQDEVPTEYHASLNSPIATPGESEHLLRPEKCIPIEIPLCKNIGYNLTYMPNAFHHETQEEAGLEEVLDTEYHAHLQLTTLSRSTFKSYPSS</sequence>
<accession>A0A8J4WV90</accession>
<dbReference type="InterPro" id="IPR036790">
    <property type="entry name" value="Frizzled_dom_sf"/>
</dbReference>
<dbReference type="GO" id="GO:0035567">
    <property type="term" value="P:non-canonical Wnt signaling pathway"/>
    <property type="evidence" value="ECO:0007669"/>
    <property type="project" value="TreeGrafter"/>
</dbReference>
<dbReference type="PANTHER" id="PTHR11309:SF126">
    <property type="entry name" value="FRIZZLED-2"/>
    <property type="match status" value="1"/>
</dbReference>
<dbReference type="InterPro" id="IPR020067">
    <property type="entry name" value="Frizzled_dom"/>
</dbReference>
<keyword evidence="2" id="KW-1015">Disulfide bond</keyword>
<dbReference type="PANTHER" id="PTHR11309">
    <property type="entry name" value="FRIZZLED"/>
    <property type="match status" value="1"/>
</dbReference>
<reference evidence="5" key="1">
    <citation type="submission" date="2019-05" db="EMBL/GenBank/DDBJ databases">
        <title>Annotation for the trematode Paragonimus heterotremus.</title>
        <authorList>
            <person name="Choi Y.-J."/>
        </authorList>
    </citation>
    <scope>NUCLEOTIDE SEQUENCE</scope>
    <source>
        <strain evidence="5">LC</strain>
    </source>
</reference>
<protein>
    <recommendedName>
        <fullName evidence="4">FZ domain-containing protein</fullName>
    </recommendedName>
</protein>
<evidence type="ECO:0000256" key="2">
    <source>
        <dbReference type="ARBA" id="ARBA00023157"/>
    </source>
</evidence>
<comment type="caution">
    <text evidence="5">The sequence shown here is derived from an EMBL/GenBank/DDBJ whole genome shotgun (WGS) entry which is preliminary data.</text>
</comment>
<feature type="transmembrane region" description="Helical" evidence="3">
    <location>
        <begin position="20"/>
        <end position="36"/>
    </location>
</feature>
<dbReference type="GO" id="GO:0005886">
    <property type="term" value="C:plasma membrane"/>
    <property type="evidence" value="ECO:0007669"/>
    <property type="project" value="TreeGrafter"/>
</dbReference>